<feature type="domain" description="SRCR" evidence="8">
    <location>
        <begin position="129"/>
        <end position="229"/>
    </location>
</feature>
<dbReference type="EMBL" id="JAIZAY010000016">
    <property type="protein sequence ID" value="KAJ8026468.1"/>
    <property type="molecule type" value="Genomic_DNA"/>
</dbReference>
<dbReference type="SUPFAM" id="SSF56487">
    <property type="entry name" value="SRCR-like"/>
    <property type="match status" value="3"/>
</dbReference>
<keyword evidence="7" id="KW-0472">Membrane</keyword>
<feature type="disulfide bond" evidence="5">
    <location>
        <begin position="198"/>
        <end position="208"/>
    </location>
</feature>
<comment type="caution">
    <text evidence="9">The sequence shown here is derived from an EMBL/GenBank/DDBJ whole genome shotgun (WGS) entry which is preliminary data.</text>
</comment>
<keyword evidence="9" id="KW-0675">Receptor</keyword>
<dbReference type="AlphaFoldDB" id="A0A9Q0YPY1"/>
<evidence type="ECO:0000256" key="1">
    <source>
        <dbReference type="ARBA" id="ARBA00022729"/>
    </source>
</evidence>
<proteinExistence type="predicted"/>
<keyword evidence="1" id="KW-0732">Signal</keyword>
<feature type="domain" description="SRCR" evidence="8">
    <location>
        <begin position="20"/>
        <end position="121"/>
    </location>
</feature>
<feature type="compositionally biased region" description="Polar residues" evidence="6">
    <location>
        <begin position="384"/>
        <end position="398"/>
    </location>
</feature>
<keyword evidence="7" id="KW-1133">Transmembrane helix</keyword>
<evidence type="ECO:0000256" key="7">
    <source>
        <dbReference type="SAM" id="Phobius"/>
    </source>
</evidence>
<keyword evidence="7" id="KW-0812">Transmembrane</keyword>
<keyword evidence="10" id="KW-1185">Reference proteome</keyword>
<feature type="disulfide bond" evidence="5">
    <location>
        <begin position="89"/>
        <end position="99"/>
    </location>
</feature>
<evidence type="ECO:0000259" key="8">
    <source>
        <dbReference type="PROSITE" id="PS50287"/>
    </source>
</evidence>
<reference evidence="9" key="1">
    <citation type="submission" date="2021-10" db="EMBL/GenBank/DDBJ databases">
        <title>Tropical sea cucumber genome reveals ecological adaptation and Cuvierian tubules defense mechanism.</title>
        <authorList>
            <person name="Chen T."/>
        </authorList>
    </citation>
    <scope>NUCLEOTIDE SEQUENCE</scope>
    <source>
        <strain evidence="9">Nanhai2018</strain>
        <tissue evidence="9">Muscle</tissue>
    </source>
</reference>
<evidence type="ECO:0000313" key="10">
    <source>
        <dbReference type="Proteomes" id="UP001152320"/>
    </source>
</evidence>
<protein>
    <submittedName>
        <fullName evidence="9">Scavenger receptor cysteine-rich domain superfamily protein</fullName>
    </submittedName>
</protein>
<dbReference type="SMART" id="SM00202">
    <property type="entry name" value="SR"/>
    <property type="match status" value="3"/>
</dbReference>
<dbReference type="FunFam" id="3.10.250.10:FF:000001">
    <property type="entry name" value="Lysyl oxidase 4 isoform X1"/>
    <property type="match status" value="1"/>
</dbReference>
<evidence type="ECO:0000256" key="5">
    <source>
        <dbReference type="PROSITE-ProRule" id="PRU00196"/>
    </source>
</evidence>
<feature type="disulfide bond" evidence="5">
    <location>
        <begin position="167"/>
        <end position="228"/>
    </location>
</feature>
<dbReference type="InterPro" id="IPR001190">
    <property type="entry name" value="SRCR"/>
</dbReference>
<organism evidence="9 10">
    <name type="scientific">Holothuria leucospilota</name>
    <name type="common">Black long sea cucumber</name>
    <name type="synonym">Mertensiothuria leucospilota</name>
    <dbReference type="NCBI Taxonomy" id="206669"/>
    <lineage>
        <taxon>Eukaryota</taxon>
        <taxon>Metazoa</taxon>
        <taxon>Echinodermata</taxon>
        <taxon>Eleutherozoa</taxon>
        <taxon>Echinozoa</taxon>
        <taxon>Holothuroidea</taxon>
        <taxon>Aspidochirotacea</taxon>
        <taxon>Aspidochirotida</taxon>
        <taxon>Holothuriidae</taxon>
        <taxon>Holothuria</taxon>
    </lineage>
</organism>
<evidence type="ECO:0000256" key="2">
    <source>
        <dbReference type="ARBA" id="ARBA00022737"/>
    </source>
</evidence>
<dbReference type="FunFam" id="3.10.250.10:FF:000006">
    <property type="entry name" value="neurotrypsin isoform X2"/>
    <property type="match status" value="1"/>
</dbReference>
<keyword evidence="2" id="KW-0677">Repeat</keyword>
<dbReference type="PANTHER" id="PTHR48071">
    <property type="entry name" value="SRCR DOMAIN-CONTAINING PROTEIN"/>
    <property type="match status" value="1"/>
</dbReference>
<comment type="caution">
    <text evidence="5">Lacks conserved residue(s) required for the propagation of feature annotation.</text>
</comment>
<accession>A0A9Q0YPY1</accession>
<feature type="disulfide bond" evidence="5">
    <location>
        <begin position="154"/>
        <end position="218"/>
    </location>
</feature>
<evidence type="ECO:0000313" key="9">
    <source>
        <dbReference type="EMBL" id="KAJ8026468.1"/>
    </source>
</evidence>
<feature type="transmembrane region" description="Helical" evidence="7">
    <location>
        <begin position="344"/>
        <end position="364"/>
    </location>
</feature>
<feature type="disulfide bond" evidence="5">
    <location>
        <begin position="45"/>
        <end position="109"/>
    </location>
</feature>
<evidence type="ECO:0000256" key="3">
    <source>
        <dbReference type="ARBA" id="ARBA00023157"/>
    </source>
</evidence>
<dbReference type="OrthoDB" id="536948at2759"/>
<dbReference type="InterPro" id="IPR036772">
    <property type="entry name" value="SRCR-like_dom_sf"/>
</dbReference>
<dbReference type="Pfam" id="PF00530">
    <property type="entry name" value="SRCR"/>
    <property type="match status" value="3"/>
</dbReference>
<dbReference type="PROSITE" id="PS50287">
    <property type="entry name" value="SRCR_2"/>
    <property type="match status" value="3"/>
</dbReference>
<dbReference type="PANTHER" id="PTHR48071:SF18">
    <property type="entry name" value="DELETED IN MALIGNANT BRAIN TUMORS 1 PROTEIN-RELATED"/>
    <property type="match status" value="1"/>
</dbReference>
<dbReference type="GO" id="GO:0016020">
    <property type="term" value="C:membrane"/>
    <property type="evidence" value="ECO:0007669"/>
    <property type="project" value="InterPro"/>
</dbReference>
<feature type="disulfide bond" evidence="5">
    <location>
        <begin position="306"/>
        <end position="316"/>
    </location>
</feature>
<name>A0A9Q0YPY1_HOLLE</name>
<dbReference type="PRINTS" id="PR00258">
    <property type="entry name" value="SPERACTRCPTR"/>
</dbReference>
<evidence type="ECO:0000256" key="6">
    <source>
        <dbReference type="SAM" id="MobiDB-lite"/>
    </source>
</evidence>
<evidence type="ECO:0000256" key="4">
    <source>
        <dbReference type="ARBA" id="ARBA00023180"/>
    </source>
</evidence>
<sequence>MCNRGSFFFHLESTIPSNTVRLVDSSLPHTGRVEVYYNGFWTSVCDTNWHYKESNVVCRQLGFVGADNSYHKTSVGPRIPYPILGTLQCDGTEVQWTDCLAYDWNVMNCGSIGHAVGVNCIPNEREGDIRLVGTTSENVGRVEIYHQGQWGTICDDGWNINDAEVVCRQLGFPGAVSALDNASFGQVNWVILLDDVSCIGTEHHLLDCRHSGWYRHNCEPGDEAGVRCNMPDVHYPRLANGSKPCEGRVEIWNGDQWTKLCLHANLHENVADTVCKELGFDEVDFFEFDDRFGQGYGPPSDNDYWCFEEKDSLSQCTIHLHYDSACTSVVLGCKKRDSPLSTIIPVWGISFGAVISLICFICISKRCKLHQSCKRTDSRADPNGQINERPSVISTNVNEDAPPAYNDVVDSHV</sequence>
<gene>
    <name evidence="9" type="ORF">HOLleu_31291</name>
</gene>
<feature type="region of interest" description="Disordered" evidence="6">
    <location>
        <begin position="375"/>
        <end position="403"/>
    </location>
</feature>
<dbReference type="Gene3D" id="3.10.250.10">
    <property type="entry name" value="SRCR-like domain"/>
    <property type="match status" value="3"/>
</dbReference>
<keyword evidence="3 5" id="KW-1015">Disulfide bond</keyword>
<dbReference type="Proteomes" id="UP001152320">
    <property type="component" value="Chromosome 16"/>
</dbReference>
<keyword evidence="4" id="KW-0325">Glycoprotein</keyword>
<feature type="domain" description="SRCR" evidence="8">
    <location>
        <begin position="236"/>
        <end position="334"/>
    </location>
</feature>